<keyword evidence="5" id="KW-0175">Coiled coil</keyword>
<evidence type="ECO:0000313" key="9">
    <source>
        <dbReference type="Proteomes" id="UP000015104"/>
    </source>
</evidence>
<dbReference type="GO" id="GO:0035023">
    <property type="term" value="P:regulation of Rho protein signal transduction"/>
    <property type="evidence" value="ECO:0007669"/>
    <property type="project" value="TreeGrafter"/>
</dbReference>
<name>T1KZC8_TETUR</name>
<dbReference type="EMBL" id="CAEY01000738">
    <property type="status" value="NOT_ANNOTATED_CDS"/>
    <property type="molecule type" value="Genomic_DNA"/>
</dbReference>
<dbReference type="InterPro" id="IPR035899">
    <property type="entry name" value="DBL_dom_sf"/>
</dbReference>
<proteinExistence type="predicted"/>
<dbReference type="SMART" id="SM00325">
    <property type="entry name" value="RhoGEF"/>
    <property type="match status" value="1"/>
</dbReference>
<dbReference type="SUPFAM" id="SSF48065">
    <property type="entry name" value="DBL homology domain (DH-domain)"/>
    <property type="match status" value="1"/>
</dbReference>
<organism evidence="8 9">
    <name type="scientific">Tetranychus urticae</name>
    <name type="common">Two-spotted spider mite</name>
    <dbReference type="NCBI Taxonomy" id="32264"/>
    <lineage>
        <taxon>Eukaryota</taxon>
        <taxon>Metazoa</taxon>
        <taxon>Ecdysozoa</taxon>
        <taxon>Arthropoda</taxon>
        <taxon>Chelicerata</taxon>
        <taxon>Arachnida</taxon>
        <taxon>Acari</taxon>
        <taxon>Acariformes</taxon>
        <taxon>Trombidiformes</taxon>
        <taxon>Prostigmata</taxon>
        <taxon>Eleutherengona</taxon>
        <taxon>Raphignathae</taxon>
        <taxon>Tetranychoidea</taxon>
        <taxon>Tetranychidae</taxon>
        <taxon>Tetranychus</taxon>
    </lineage>
</organism>
<reference evidence="8" key="2">
    <citation type="submission" date="2015-06" db="UniProtKB">
        <authorList>
            <consortium name="EnsemblMetazoa"/>
        </authorList>
    </citation>
    <scope>IDENTIFICATION</scope>
</reference>
<dbReference type="GO" id="GO:0005085">
    <property type="term" value="F:guanyl-nucleotide exchange factor activity"/>
    <property type="evidence" value="ECO:0007669"/>
    <property type="project" value="InterPro"/>
</dbReference>
<dbReference type="GO" id="GO:0005737">
    <property type="term" value="C:cytoplasm"/>
    <property type="evidence" value="ECO:0007669"/>
    <property type="project" value="UniProtKB-SubCell"/>
</dbReference>
<dbReference type="PANTHER" id="PTHR13944">
    <property type="entry name" value="AGAP007712-PA"/>
    <property type="match status" value="1"/>
</dbReference>
<dbReference type="Gene3D" id="2.30.29.30">
    <property type="entry name" value="Pleckstrin-homology domain (PH domain)/Phosphotyrosine-binding domain (PTB)"/>
    <property type="match status" value="1"/>
</dbReference>
<accession>T1KZC8</accession>
<dbReference type="EnsemblMetazoa" id="tetur28g01160.1">
    <property type="protein sequence ID" value="tetur28g01160.1"/>
    <property type="gene ID" value="tetur28g01160"/>
</dbReference>
<dbReference type="InterPro" id="IPR011993">
    <property type="entry name" value="PH-like_dom_sf"/>
</dbReference>
<keyword evidence="2" id="KW-0963">Cytoplasm</keyword>
<sequence>MQKIYAQGMIKELHMTKDMVERIFPCLEDLLETHLTFLKKLRERQSLDSVIDNIGDIILQQFSGSNGEQLRNCYGQFCSQHKEALSLYKDILKTDRKFQNFIKKCSMKPVCKTRGIPECILLVTQRITKYPLLIDSLLKVTKDNKCDYSDLKDALSHCKNVINRVDAQVAEKEKEIRLLEIYNKIDAKSTTIYKGKKFRKSDLLSNNRKLRHEAVLSWKSARGKVVDVIGVILSDVIILLQENNQKYHFCSLDNKSSVVSLQKLLVREKAGQLSRGVYLISSNPHEPEMYELICPTAKEQKNLIDQIREAVEICPDEEEDCPNEGEEKKIEEARKAKVRELLNSMYEKDARMAQMCEDKMKIFADMMELLGIEQEGIELIRYVPMIEDNCSPETIINAANEAFRIAHNLYVSGTNLCRSVSSAGEHQSDTFVSPILPKRAETFGGFDNPEKDPLLRLNALKKKLGQLKDCPFKENVTGDSRTSEVDPDGSALNMGSTLSTASSSSSSTTTMTQGPTNESFLAIRPTLTDHRRSSGPLVNKCSSNASSPEKTQRRSLVTTPTPSIQSLFASSSTTLAPISPSSSTSSSSSMFATLPLYDPSDIYRLTTTPLLMTQGKDQLIQIAELQHQVNLLMCLFNYQQTLFENMRFQLMDSNNKIIQLQKDNIYGGNNGRDAKSDRRSVYRPEQGLEELRNLQEQLRMEKSEWIKKLNEEKTGIESERKSLEDLQEKVRKEQKDVEEQREMLYRKLEALQKEGIILSPAHTIVNTVHVMPLEYLIVID</sequence>
<evidence type="ECO:0000259" key="7">
    <source>
        <dbReference type="PROSITE" id="PS50010"/>
    </source>
</evidence>
<dbReference type="GO" id="GO:0008270">
    <property type="term" value="F:zinc ion binding"/>
    <property type="evidence" value="ECO:0007669"/>
    <property type="project" value="UniProtKB-KW"/>
</dbReference>
<dbReference type="PANTHER" id="PTHR13944:SF21">
    <property type="entry name" value="CYSTS, ISOFORM C"/>
    <property type="match status" value="1"/>
</dbReference>
<dbReference type="PROSITE" id="PS50010">
    <property type="entry name" value="DH_2"/>
    <property type="match status" value="1"/>
</dbReference>
<dbReference type="eggNOG" id="KOG3520">
    <property type="taxonomic scope" value="Eukaryota"/>
</dbReference>
<evidence type="ECO:0000256" key="2">
    <source>
        <dbReference type="ARBA" id="ARBA00022490"/>
    </source>
</evidence>
<dbReference type="InterPro" id="IPR041020">
    <property type="entry name" value="PH_16"/>
</dbReference>
<keyword evidence="4" id="KW-0479">Metal-binding</keyword>
<protein>
    <recommendedName>
        <fullName evidence="7">DH domain-containing protein</fullName>
    </recommendedName>
</protein>
<evidence type="ECO:0000256" key="1">
    <source>
        <dbReference type="ARBA" id="ARBA00004496"/>
    </source>
</evidence>
<dbReference type="Pfam" id="PF00621">
    <property type="entry name" value="RhoGEF"/>
    <property type="match status" value="1"/>
</dbReference>
<evidence type="ECO:0000256" key="5">
    <source>
        <dbReference type="SAM" id="Coils"/>
    </source>
</evidence>
<comment type="subcellular location">
    <subcellularLocation>
        <location evidence="1">Cytoplasm</location>
    </subcellularLocation>
</comment>
<dbReference type="InterPro" id="IPR051632">
    <property type="entry name" value="Rho_GEF"/>
</dbReference>
<evidence type="ECO:0000256" key="3">
    <source>
        <dbReference type="ARBA" id="ARBA00022553"/>
    </source>
</evidence>
<keyword evidence="4" id="KW-0862">Zinc</keyword>
<feature type="domain" description="DH" evidence="7">
    <location>
        <begin position="1"/>
        <end position="168"/>
    </location>
</feature>
<feature type="region of interest" description="Disordered" evidence="6">
    <location>
        <begin position="471"/>
        <end position="561"/>
    </location>
</feature>
<feature type="coiled-coil region" evidence="5">
    <location>
        <begin position="688"/>
        <end position="754"/>
    </location>
</feature>
<dbReference type="Gene3D" id="1.20.900.10">
    <property type="entry name" value="Dbl homology (DH) domain"/>
    <property type="match status" value="1"/>
</dbReference>
<evidence type="ECO:0000256" key="6">
    <source>
        <dbReference type="SAM" id="MobiDB-lite"/>
    </source>
</evidence>
<keyword evidence="3" id="KW-0597">Phosphoprotein</keyword>
<evidence type="ECO:0000313" key="8">
    <source>
        <dbReference type="EnsemblMetazoa" id="tetur28g01160.1"/>
    </source>
</evidence>
<dbReference type="SUPFAM" id="SSF50729">
    <property type="entry name" value="PH domain-like"/>
    <property type="match status" value="1"/>
</dbReference>
<dbReference type="STRING" id="32264.T1KZC8"/>
<keyword evidence="4" id="KW-0863">Zinc-finger</keyword>
<dbReference type="HOGENOM" id="CLU_359166_0_0_1"/>
<dbReference type="Proteomes" id="UP000015104">
    <property type="component" value="Unassembled WGS sequence"/>
</dbReference>
<dbReference type="InterPro" id="IPR000219">
    <property type="entry name" value="DH_dom"/>
</dbReference>
<dbReference type="Pfam" id="PF17838">
    <property type="entry name" value="PH_16"/>
    <property type="match status" value="1"/>
</dbReference>
<feature type="compositionally biased region" description="Polar residues" evidence="6">
    <location>
        <begin position="540"/>
        <end position="561"/>
    </location>
</feature>
<dbReference type="AlphaFoldDB" id="T1KZC8"/>
<keyword evidence="9" id="KW-1185">Reference proteome</keyword>
<dbReference type="CDD" id="cd00160">
    <property type="entry name" value="RhoGEF"/>
    <property type="match status" value="1"/>
</dbReference>
<feature type="compositionally biased region" description="Low complexity" evidence="6">
    <location>
        <begin position="496"/>
        <end position="512"/>
    </location>
</feature>
<evidence type="ECO:0000256" key="4">
    <source>
        <dbReference type="ARBA" id="ARBA00022771"/>
    </source>
</evidence>
<reference evidence="9" key="1">
    <citation type="submission" date="2011-08" db="EMBL/GenBank/DDBJ databases">
        <authorList>
            <person name="Rombauts S."/>
        </authorList>
    </citation>
    <scope>NUCLEOTIDE SEQUENCE</scope>
    <source>
        <strain evidence="9">London</strain>
    </source>
</reference>